<comment type="caution">
    <text evidence="2">The sequence shown here is derived from an EMBL/GenBank/DDBJ whole genome shotgun (WGS) entry which is preliminary data.</text>
</comment>
<dbReference type="AlphaFoldDB" id="A0A6V7R1I6"/>
<dbReference type="RefSeq" id="WP_186084550.1">
    <property type="nucleotide sequence ID" value="NZ_BMDB01000003.1"/>
</dbReference>
<name>A0A6V7R1I6_9BACL</name>
<feature type="transmembrane region" description="Helical" evidence="1">
    <location>
        <begin position="68"/>
        <end position="89"/>
    </location>
</feature>
<reference evidence="2 3" key="1">
    <citation type="submission" date="2020-07" db="EMBL/GenBank/DDBJ databases">
        <authorList>
            <person name="Criscuolo A."/>
        </authorList>
    </citation>
    <scope>NUCLEOTIDE SEQUENCE [LARGE SCALE GENOMIC DNA]</scope>
    <source>
        <strain evidence="3">CIP 111030</strain>
    </source>
</reference>
<gene>
    <name evidence="2" type="ORF">JEOSCH030_00157</name>
</gene>
<organism evidence="2 3">
    <name type="scientific">Phocicoccus schoeneichii</name>
    <dbReference type="NCBI Taxonomy" id="1812261"/>
    <lineage>
        <taxon>Bacteria</taxon>
        <taxon>Bacillati</taxon>
        <taxon>Bacillota</taxon>
        <taxon>Bacilli</taxon>
        <taxon>Bacillales</taxon>
        <taxon>Salinicoccaceae</taxon>
        <taxon>Phocicoccus</taxon>
    </lineage>
</organism>
<keyword evidence="1" id="KW-0472">Membrane</keyword>
<evidence type="ECO:0000313" key="2">
    <source>
        <dbReference type="EMBL" id="CAD2071075.1"/>
    </source>
</evidence>
<evidence type="ECO:0000313" key="3">
    <source>
        <dbReference type="Proteomes" id="UP000521032"/>
    </source>
</evidence>
<evidence type="ECO:0000256" key="1">
    <source>
        <dbReference type="SAM" id="Phobius"/>
    </source>
</evidence>
<dbReference type="EMBL" id="CAJEWE010000003">
    <property type="protein sequence ID" value="CAD2071075.1"/>
    <property type="molecule type" value="Genomic_DNA"/>
</dbReference>
<keyword evidence="3" id="KW-1185">Reference proteome</keyword>
<keyword evidence="1" id="KW-0812">Transmembrane</keyword>
<accession>A0A6V7R1I6</accession>
<keyword evidence="1" id="KW-1133">Transmembrane helix</keyword>
<sequence length="95" mass="10639">MLTLTIFTLIFLIVALVQIVTVLGILKSKDKNKSKTVLLASLPYTIICILLNFTSGELMDESIFTNNTVLFSLTVLIIILQIAAVIVYFRKFNTK</sequence>
<dbReference type="Proteomes" id="UP000521032">
    <property type="component" value="Unassembled WGS sequence"/>
</dbReference>
<feature type="transmembrane region" description="Helical" evidence="1">
    <location>
        <begin position="6"/>
        <end position="26"/>
    </location>
</feature>
<protein>
    <submittedName>
        <fullName evidence="2">Uncharacterized protein</fullName>
    </submittedName>
</protein>
<proteinExistence type="predicted"/>
<feature type="transmembrane region" description="Helical" evidence="1">
    <location>
        <begin position="38"/>
        <end position="56"/>
    </location>
</feature>